<dbReference type="Proteomes" id="UP000183223">
    <property type="component" value="Unassembled WGS sequence"/>
</dbReference>
<reference evidence="4" key="1">
    <citation type="submission" date="2016-10" db="EMBL/GenBank/DDBJ databases">
        <authorList>
            <person name="Varghese N."/>
            <person name="Submissions S."/>
        </authorList>
    </citation>
    <scope>NUCLEOTIDE SEQUENCE [LARGE SCALE GENOMIC DNA]</scope>
    <source>
        <strain evidence="4">ATCC 29999</strain>
    </source>
</reference>
<dbReference type="EMBL" id="FMWJ01000002">
    <property type="protein sequence ID" value="SCZ55774.1"/>
    <property type="molecule type" value="Genomic_DNA"/>
</dbReference>
<sequence>MGFSHGEAPRGKTDSPVIIDGVLYAFSSDWATEVLYDRALGSVRWRWTYGGRGGGKSVEIARALVLLGVIEPMTILCAREFQNSINDSVLALLEAQVIDLGLSHFYKVKNNEIEGRNGTRFTFKGLRNNIQSIKSMHGIKICWVEEAQTVSQDSWDILGPTVRANKSEVWVSFNPREEEDPTYKLMIRHQEDPPDGGVIIRKVNYCDNAFFPDVLRQEMEYCKRIDYEAYEHIWLGLPKALSEAVIFSGKYRVEAFSDELWLEADRLFYGADFGFANDPSTLIRCFIIGTKLYIEYEAYGVGVELDEMPQFYDSIPEARKWPIHGDCSRPETISYLSRQGFIIDGATKWPGSVEDGITYLKGFEEIIIHERCKHMIDEARLYSYKTDRLTGEVLPVVLDKHNHCWDAVRYSLDGYITGKNNPLRISKNLLGRI</sequence>
<name>A0A1G5Q1M9_PHOLU</name>
<accession>A0A1G5Q1M9</accession>
<evidence type="ECO:0000313" key="4">
    <source>
        <dbReference type="Proteomes" id="UP000183223"/>
    </source>
</evidence>
<dbReference type="NCBIfam" id="TIGR01547">
    <property type="entry name" value="phage_term_2"/>
    <property type="match status" value="1"/>
</dbReference>
<dbReference type="PANTHER" id="PTHR39184">
    <property type="match status" value="1"/>
</dbReference>
<dbReference type="Gene3D" id="3.40.50.300">
    <property type="entry name" value="P-loop containing nucleotide triphosphate hydrolases"/>
    <property type="match status" value="1"/>
</dbReference>
<proteinExistence type="predicted"/>
<dbReference type="InterPro" id="IPR035412">
    <property type="entry name" value="Terminase_L_N"/>
</dbReference>
<keyword evidence="4" id="KW-1185">Reference proteome</keyword>
<organism evidence="3 4">
    <name type="scientific">Photorhabdus luminescens</name>
    <name type="common">Xenorhabdus luminescens</name>
    <dbReference type="NCBI Taxonomy" id="29488"/>
    <lineage>
        <taxon>Bacteria</taxon>
        <taxon>Pseudomonadati</taxon>
        <taxon>Pseudomonadota</taxon>
        <taxon>Gammaproteobacteria</taxon>
        <taxon>Enterobacterales</taxon>
        <taxon>Morganellaceae</taxon>
        <taxon>Photorhabdus</taxon>
    </lineage>
</organism>
<dbReference type="AlphaFoldDB" id="A0A1G5Q1M9"/>
<evidence type="ECO:0000313" key="3">
    <source>
        <dbReference type="EMBL" id="SCZ55774.1"/>
    </source>
</evidence>
<dbReference type="Gene3D" id="3.30.420.280">
    <property type="match status" value="1"/>
</dbReference>
<protein>
    <submittedName>
        <fullName evidence="3">Phage terminase large subunit</fullName>
    </submittedName>
</protein>
<dbReference type="InterPro" id="IPR052380">
    <property type="entry name" value="Viral_DNA_packaging_terminase"/>
</dbReference>
<dbReference type="InterPro" id="IPR027417">
    <property type="entry name" value="P-loop_NTPase"/>
</dbReference>
<feature type="domain" description="Phage terminase large subunit N-terminal" evidence="1">
    <location>
        <begin position="47"/>
        <end position="236"/>
    </location>
</feature>
<dbReference type="PANTHER" id="PTHR39184:SF1">
    <property type="entry name" value="PBSX PHAGE TERMINASE LARGE SUBUNIT"/>
    <property type="match status" value="1"/>
</dbReference>
<evidence type="ECO:0000259" key="2">
    <source>
        <dbReference type="Pfam" id="PF17288"/>
    </source>
</evidence>
<evidence type="ECO:0000259" key="1">
    <source>
        <dbReference type="Pfam" id="PF04466"/>
    </source>
</evidence>
<dbReference type="InterPro" id="IPR035413">
    <property type="entry name" value="Terminase_L_C"/>
</dbReference>
<feature type="domain" description="Phage terminase large subunit C-terminal" evidence="2">
    <location>
        <begin position="272"/>
        <end position="413"/>
    </location>
</feature>
<dbReference type="Pfam" id="PF17288">
    <property type="entry name" value="Terminase_3C"/>
    <property type="match status" value="1"/>
</dbReference>
<dbReference type="InterPro" id="IPR006437">
    <property type="entry name" value="Phage_terminase_lsu"/>
</dbReference>
<gene>
    <name evidence="3" type="ORF">SAMN02982990_00814</name>
</gene>
<dbReference type="Pfam" id="PF04466">
    <property type="entry name" value="Terminase_3"/>
    <property type="match status" value="1"/>
</dbReference>